<reference evidence="1 2" key="1">
    <citation type="journal article" date="2011" name="J. Bacteriol.">
        <title>Complete genome sequence of the cellulose-degrading bacterium Cellulosilyticum lentocellum.</title>
        <authorList>
            <consortium name="US DOE Joint Genome Institute"/>
            <person name="Miller D.A."/>
            <person name="Suen G."/>
            <person name="Bruce D."/>
            <person name="Copeland A."/>
            <person name="Cheng J.F."/>
            <person name="Detter C."/>
            <person name="Goodwin L.A."/>
            <person name="Han C.S."/>
            <person name="Hauser L.J."/>
            <person name="Land M.L."/>
            <person name="Lapidus A."/>
            <person name="Lucas S."/>
            <person name="Meincke L."/>
            <person name="Pitluck S."/>
            <person name="Tapia R."/>
            <person name="Teshima H."/>
            <person name="Woyke T."/>
            <person name="Fox B.G."/>
            <person name="Angert E.R."/>
            <person name="Currie C.R."/>
        </authorList>
    </citation>
    <scope>NUCLEOTIDE SEQUENCE [LARGE SCALE GENOMIC DNA]</scope>
    <source>
        <strain evidence="2">ATCC 49066 / DSM 5427 / NCIMB 11756 / RHM5</strain>
    </source>
</reference>
<organism evidence="1 2">
    <name type="scientific">Cellulosilyticum lentocellum (strain ATCC 49066 / DSM 5427 / NCIMB 11756 / RHM5)</name>
    <name type="common">Clostridium lentocellum</name>
    <dbReference type="NCBI Taxonomy" id="642492"/>
    <lineage>
        <taxon>Bacteria</taxon>
        <taxon>Bacillati</taxon>
        <taxon>Bacillota</taxon>
        <taxon>Clostridia</taxon>
        <taxon>Lachnospirales</taxon>
        <taxon>Cellulosilyticaceae</taxon>
        <taxon>Cellulosilyticum</taxon>
    </lineage>
</organism>
<keyword evidence="2" id="KW-1185">Reference proteome</keyword>
<dbReference type="PANTHER" id="PTHR10000">
    <property type="entry name" value="PHOSPHOSERINE PHOSPHATASE"/>
    <property type="match status" value="1"/>
</dbReference>
<name>F2JLJ4_CELLD</name>
<dbReference type="SFLD" id="SFLDG01144">
    <property type="entry name" value="C2.B.4:_PGP_Like"/>
    <property type="match status" value="1"/>
</dbReference>
<dbReference type="SFLD" id="SFLDS00003">
    <property type="entry name" value="Haloacid_Dehalogenase"/>
    <property type="match status" value="1"/>
</dbReference>
<dbReference type="NCBIfam" id="TIGR01484">
    <property type="entry name" value="HAD-SF-IIB"/>
    <property type="match status" value="1"/>
</dbReference>
<dbReference type="KEGG" id="cle:Clole_1661"/>
<dbReference type="InterPro" id="IPR036412">
    <property type="entry name" value="HAD-like_sf"/>
</dbReference>
<dbReference type="Gene3D" id="3.40.50.1000">
    <property type="entry name" value="HAD superfamily/HAD-like"/>
    <property type="match status" value="1"/>
</dbReference>
<dbReference type="SFLD" id="SFLDG01140">
    <property type="entry name" value="C2.B:_Phosphomannomutase_and_P"/>
    <property type="match status" value="1"/>
</dbReference>
<dbReference type="GO" id="GO:0005829">
    <property type="term" value="C:cytosol"/>
    <property type="evidence" value="ECO:0007669"/>
    <property type="project" value="TreeGrafter"/>
</dbReference>
<dbReference type="GO" id="GO:0000287">
    <property type="term" value="F:magnesium ion binding"/>
    <property type="evidence" value="ECO:0007669"/>
    <property type="project" value="TreeGrafter"/>
</dbReference>
<dbReference type="AlphaFoldDB" id="F2JLJ4"/>
<dbReference type="Gene3D" id="3.30.1240.10">
    <property type="match status" value="1"/>
</dbReference>
<dbReference type="PANTHER" id="PTHR10000:SF8">
    <property type="entry name" value="HAD SUPERFAMILY HYDROLASE-LIKE, TYPE 3"/>
    <property type="match status" value="1"/>
</dbReference>
<keyword evidence="1" id="KW-0378">Hydrolase</keyword>
<protein>
    <submittedName>
        <fullName evidence="1">Cof-like hydrolase</fullName>
    </submittedName>
</protein>
<dbReference type="SUPFAM" id="SSF56784">
    <property type="entry name" value="HAD-like"/>
    <property type="match status" value="1"/>
</dbReference>
<dbReference type="Pfam" id="PF08282">
    <property type="entry name" value="Hydrolase_3"/>
    <property type="match status" value="1"/>
</dbReference>
<dbReference type="InterPro" id="IPR023214">
    <property type="entry name" value="HAD_sf"/>
</dbReference>
<dbReference type="STRING" id="642492.Clole_1661"/>
<dbReference type="RefSeq" id="WP_013656682.1">
    <property type="nucleotide sequence ID" value="NC_015275.1"/>
</dbReference>
<proteinExistence type="predicted"/>
<dbReference type="CDD" id="cd07518">
    <property type="entry name" value="HAD_YbiV-Like"/>
    <property type="match status" value="1"/>
</dbReference>
<dbReference type="GO" id="GO:0016791">
    <property type="term" value="F:phosphatase activity"/>
    <property type="evidence" value="ECO:0007669"/>
    <property type="project" value="TreeGrafter"/>
</dbReference>
<evidence type="ECO:0000313" key="1">
    <source>
        <dbReference type="EMBL" id="ADZ83385.1"/>
    </source>
</evidence>
<dbReference type="HOGENOM" id="CLU_044146_5_1_9"/>
<dbReference type="eggNOG" id="COG0561">
    <property type="taxonomic scope" value="Bacteria"/>
</dbReference>
<gene>
    <name evidence="1" type="ordered locus">Clole_1661</name>
</gene>
<evidence type="ECO:0000313" key="2">
    <source>
        <dbReference type="Proteomes" id="UP000008467"/>
    </source>
</evidence>
<dbReference type="Proteomes" id="UP000008467">
    <property type="component" value="Chromosome"/>
</dbReference>
<dbReference type="PROSITE" id="PS01228">
    <property type="entry name" value="COF_1"/>
    <property type="match status" value="1"/>
</dbReference>
<dbReference type="InterPro" id="IPR000150">
    <property type="entry name" value="Cof"/>
</dbReference>
<dbReference type="EMBL" id="CP002582">
    <property type="protein sequence ID" value="ADZ83385.1"/>
    <property type="molecule type" value="Genomic_DNA"/>
</dbReference>
<dbReference type="InterPro" id="IPR006379">
    <property type="entry name" value="HAD-SF_hydro_IIB"/>
</dbReference>
<accession>F2JLJ4</accession>
<dbReference type="NCBIfam" id="TIGR00099">
    <property type="entry name" value="Cof-subfamily"/>
    <property type="match status" value="1"/>
</dbReference>
<sequence>MIKLIATDMDGTLLNSRGELSPNFYNVFKQLKEKNIIFAAASGRQYFTLVENFKTVSDDMLFIAENGTYIAYRGKEIAVHPLDRRVAHQLIEKGRTIEDVYIVLATSKGAYIENADEDFVREVNKYYVKCQLIDDLLSVEGDILKVTICDFKGAEHNSYLAYEDLRSKAQMSVAGDIWLDIMANGVNKGKAIEDIQQQLGITYEETMVFGDYLNDFEMLQKAHHSYAMANAHPSLKKIARFSAKSNDEDGVIQKIKEVVLKQDDEY</sequence>